<dbReference type="Proteomes" id="UP000483261">
    <property type="component" value="Unassembled WGS sequence"/>
</dbReference>
<keyword evidence="2" id="KW-0808">Transferase</keyword>
<protein>
    <submittedName>
        <fullName evidence="2">GNAT family N-acetyltransferase</fullName>
    </submittedName>
</protein>
<name>A0A6M1R0U6_9ACTN</name>
<dbReference type="InterPro" id="IPR016181">
    <property type="entry name" value="Acyl_CoA_acyltransferase"/>
</dbReference>
<dbReference type="PROSITE" id="PS51186">
    <property type="entry name" value="GNAT"/>
    <property type="match status" value="1"/>
</dbReference>
<organism evidence="2 3">
    <name type="scientific">Nocardioides turkmenicus</name>
    <dbReference type="NCBI Taxonomy" id="2711220"/>
    <lineage>
        <taxon>Bacteria</taxon>
        <taxon>Bacillati</taxon>
        <taxon>Actinomycetota</taxon>
        <taxon>Actinomycetes</taxon>
        <taxon>Propionibacteriales</taxon>
        <taxon>Nocardioidaceae</taxon>
        <taxon>Nocardioides</taxon>
    </lineage>
</organism>
<gene>
    <name evidence="2" type="ORF">G5C66_14055</name>
</gene>
<dbReference type="RefSeq" id="WP_165111599.1">
    <property type="nucleotide sequence ID" value="NZ_JAALAA010000011.1"/>
</dbReference>
<reference evidence="2 3" key="1">
    <citation type="submission" date="2020-02" db="EMBL/GenBank/DDBJ databases">
        <title>Whole-genome analyses of novel actinobacteria.</title>
        <authorList>
            <person name="Sahin N."/>
        </authorList>
    </citation>
    <scope>NUCLEOTIDE SEQUENCE [LARGE SCALE GENOMIC DNA]</scope>
    <source>
        <strain evidence="2 3">KC13</strain>
    </source>
</reference>
<dbReference type="Gene3D" id="3.40.630.30">
    <property type="match status" value="1"/>
</dbReference>
<dbReference type="EMBL" id="JAALAA010000011">
    <property type="protein sequence ID" value="NGN93864.1"/>
    <property type="molecule type" value="Genomic_DNA"/>
</dbReference>
<dbReference type="AlphaFoldDB" id="A0A6M1R0U6"/>
<comment type="caution">
    <text evidence="2">The sequence shown here is derived from an EMBL/GenBank/DDBJ whole genome shotgun (WGS) entry which is preliminary data.</text>
</comment>
<accession>A0A6M1R0U6</accession>
<keyword evidence="3" id="KW-1185">Reference proteome</keyword>
<dbReference type="InterPro" id="IPR000182">
    <property type="entry name" value="GNAT_dom"/>
</dbReference>
<dbReference type="GO" id="GO:0016747">
    <property type="term" value="F:acyltransferase activity, transferring groups other than amino-acyl groups"/>
    <property type="evidence" value="ECO:0007669"/>
    <property type="project" value="InterPro"/>
</dbReference>
<feature type="domain" description="N-acetyltransferase" evidence="1">
    <location>
        <begin position="14"/>
        <end position="169"/>
    </location>
</feature>
<evidence type="ECO:0000259" key="1">
    <source>
        <dbReference type="PROSITE" id="PS51186"/>
    </source>
</evidence>
<dbReference type="SUPFAM" id="SSF55729">
    <property type="entry name" value="Acyl-CoA N-acyltransferases (Nat)"/>
    <property type="match status" value="1"/>
</dbReference>
<proteinExistence type="predicted"/>
<evidence type="ECO:0000313" key="3">
    <source>
        <dbReference type="Proteomes" id="UP000483261"/>
    </source>
</evidence>
<evidence type="ECO:0000313" key="2">
    <source>
        <dbReference type="EMBL" id="NGN93864.1"/>
    </source>
</evidence>
<sequence>MTTLHTHLDVPQPVIARLARPEDHAALRHLWLLFRHDMSGFSSILPYADGTFRSEWLDAALRSDPGWRAWILTAGIHPIGFALVRDADQPVRILNSFFVVAGARRAGLGLGFARAVVSGAPGEWAVAYQERNLVAAGFWERVTAGCERSWSETVGAGGVADMWISFTVDRFPRWSSRRSR</sequence>